<keyword evidence="3" id="KW-1185">Reference proteome</keyword>
<dbReference type="AlphaFoldDB" id="A0A8T1PLX7"/>
<sequence>MSFLACTTWIMLSSLRPVSVTKNKMERKIKRTIQIFPIDHLTARQTQKDYREILNGVERFTKTSFNLFPSHKAKPCKLPKSHIEAYYQSMSLN</sequence>
<comment type="caution">
    <text evidence="2">The sequence shown here is derived from an EMBL/GenBank/DDBJ whole genome shotgun (WGS) entry which is preliminary data.</text>
</comment>
<organism evidence="2 3">
    <name type="scientific">Carya illinoinensis</name>
    <name type="common">Pecan</name>
    <dbReference type="NCBI Taxonomy" id="32201"/>
    <lineage>
        <taxon>Eukaryota</taxon>
        <taxon>Viridiplantae</taxon>
        <taxon>Streptophyta</taxon>
        <taxon>Embryophyta</taxon>
        <taxon>Tracheophyta</taxon>
        <taxon>Spermatophyta</taxon>
        <taxon>Magnoliopsida</taxon>
        <taxon>eudicotyledons</taxon>
        <taxon>Gunneridae</taxon>
        <taxon>Pentapetalae</taxon>
        <taxon>rosids</taxon>
        <taxon>fabids</taxon>
        <taxon>Fagales</taxon>
        <taxon>Juglandaceae</taxon>
        <taxon>Carya</taxon>
    </lineage>
</organism>
<accession>A0A8T1PLX7</accession>
<evidence type="ECO:0008006" key="4">
    <source>
        <dbReference type="Google" id="ProtNLM"/>
    </source>
</evidence>
<feature type="chain" id="PRO_5035861119" description="Ribosomal protein S10" evidence="1">
    <location>
        <begin position="22"/>
        <end position="93"/>
    </location>
</feature>
<keyword evidence="1" id="KW-0732">Signal</keyword>
<name>A0A8T1PLX7_CARIL</name>
<proteinExistence type="predicted"/>
<reference evidence="2" key="1">
    <citation type="submission" date="2020-12" db="EMBL/GenBank/DDBJ databases">
        <title>WGS assembly of Carya illinoinensis cv. Pawnee.</title>
        <authorList>
            <person name="Platts A."/>
            <person name="Shu S."/>
            <person name="Wright S."/>
            <person name="Barry K."/>
            <person name="Edger P."/>
            <person name="Pires J.C."/>
            <person name="Schmutz J."/>
        </authorList>
    </citation>
    <scope>NUCLEOTIDE SEQUENCE</scope>
    <source>
        <tissue evidence="2">Leaf</tissue>
    </source>
</reference>
<dbReference type="EMBL" id="CM031817">
    <property type="protein sequence ID" value="KAG6643108.1"/>
    <property type="molecule type" value="Genomic_DNA"/>
</dbReference>
<dbReference type="Proteomes" id="UP000811609">
    <property type="component" value="Chromosome 9"/>
</dbReference>
<evidence type="ECO:0000313" key="3">
    <source>
        <dbReference type="Proteomes" id="UP000811609"/>
    </source>
</evidence>
<gene>
    <name evidence="2" type="ORF">CIPAW_09G187500</name>
</gene>
<evidence type="ECO:0000313" key="2">
    <source>
        <dbReference type="EMBL" id="KAG6643108.1"/>
    </source>
</evidence>
<evidence type="ECO:0000256" key="1">
    <source>
        <dbReference type="SAM" id="SignalP"/>
    </source>
</evidence>
<protein>
    <recommendedName>
        <fullName evidence="4">Ribosomal protein S10</fullName>
    </recommendedName>
</protein>
<feature type="signal peptide" evidence="1">
    <location>
        <begin position="1"/>
        <end position="21"/>
    </location>
</feature>